<dbReference type="Proteomes" id="UP000298652">
    <property type="component" value="Chromosome 6"/>
</dbReference>
<protein>
    <submittedName>
        <fullName evidence="2">Uncharacterized protein</fullName>
    </submittedName>
</protein>
<dbReference type="EMBL" id="CM016557">
    <property type="protein sequence ID" value="TKW08332.1"/>
    <property type="molecule type" value="Genomic_DNA"/>
</dbReference>
<reference evidence="2" key="1">
    <citation type="submission" date="2019-03" db="EMBL/GenBank/DDBJ databases">
        <title>WGS assembly of Setaria viridis.</title>
        <authorList>
            <person name="Huang P."/>
            <person name="Jenkins J."/>
            <person name="Grimwood J."/>
            <person name="Barry K."/>
            <person name="Healey A."/>
            <person name="Mamidi S."/>
            <person name="Sreedasyam A."/>
            <person name="Shu S."/>
            <person name="Feldman M."/>
            <person name="Wu J."/>
            <person name="Yu Y."/>
            <person name="Chen C."/>
            <person name="Johnson J."/>
            <person name="Rokhsar D."/>
            <person name="Baxter I."/>
            <person name="Schmutz J."/>
            <person name="Brutnell T."/>
            <person name="Kellogg E."/>
        </authorList>
    </citation>
    <scope>NUCLEOTIDE SEQUENCE [LARGE SCALE GENOMIC DNA]</scope>
</reference>
<evidence type="ECO:0000313" key="3">
    <source>
        <dbReference type="Proteomes" id="UP000298652"/>
    </source>
</evidence>
<feature type="compositionally biased region" description="Polar residues" evidence="1">
    <location>
        <begin position="75"/>
        <end position="86"/>
    </location>
</feature>
<evidence type="ECO:0000256" key="1">
    <source>
        <dbReference type="SAM" id="MobiDB-lite"/>
    </source>
</evidence>
<gene>
    <name evidence="2" type="ORF">SEVIR_6G022166v2</name>
</gene>
<name>A0A4U6U0R0_SETVI</name>
<proteinExistence type="predicted"/>
<keyword evidence="3" id="KW-1185">Reference proteome</keyword>
<accession>A0A4U6U0R0</accession>
<dbReference type="Gramene" id="TKW08332">
    <property type="protein sequence ID" value="TKW08332"/>
    <property type="gene ID" value="SEVIR_6G022166v2"/>
</dbReference>
<dbReference type="AlphaFoldDB" id="A0A4U6U0R0"/>
<feature type="region of interest" description="Disordered" evidence="1">
    <location>
        <begin position="45"/>
        <end position="91"/>
    </location>
</feature>
<sequence>MLRPASPPPTVADVDQALHQLLLDANRSSCALVCNDDAQDNGAAHAAASPEALAPGKSTKLAQAAAHISDAPTGPDTSHSGSTPTSAAREGSMRALLCQGVSNFLGQSGGAPTAQIQDVAHEGAAPSLLLHGSAPRSLDTAGAAIDGGACDVRDGGLHAANNSSAPTAQLLDEAHLGSARTGLQSEQDPAPAVPAPSVDDLFLTPPLAVLQLPTRRTRPCRAFDMNKVRRSARLAKKPVMPAIERAQRNLWRKLGVDDDEMTQVLQDFISMYHGALPDFIVAAMTALFDLDDDATEQMNDALLQMVGDAVEELQHEQCAAT</sequence>
<organism evidence="2 3">
    <name type="scientific">Setaria viridis</name>
    <name type="common">Green bristlegrass</name>
    <name type="synonym">Setaria italica subsp. viridis</name>
    <dbReference type="NCBI Taxonomy" id="4556"/>
    <lineage>
        <taxon>Eukaryota</taxon>
        <taxon>Viridiplantae</taxon>
        <taxon>Streptophyta</taxon>
        <taxon>Embryophyta</taxon>
        <taxon>Tracheophyta</taxon>
        <taxon>Spermatophyta</taxon>
        <taxon>Magnoliopsida</taxon>
        <taxon>Liliopsida</taxon>
        <taxon>Poales</taxon>
        <taxon>Poaceae</taxon>
        <taxon>PACMAD clade</taxon>
        <taxon>Panicoideae</taxon>
        <taxon>Panicodae</taxon>
        <taxon>Paniceae</taxon>
        <taxon>Cenchrinae</taxon>
        <taxon>Setaria</taxon>
    </lineage>
</organism>
<feature type="compositionally biased region" description="Low complexity" evidence="1">
    <location>
        <begin position="45"/>
        <end position="54"/>
    </location>
</feature>
<evidence type="ECO:0000313" key="2">
    <source>
        <dbReference type="EMBL" id="TKW08332.1"/>
    </source>
</evidence>